<comment type="caution">
    <text evidence="1">The sequence shown here is derived from an EMBL/GenBank/DDBJ whole genome shotgun (WGS) entry which is preliminary data.</text>
</comment>
<proteinExistence type="predicted"/>
<feature type="non-terminal residue" evidence="1">
    <location>
        <position position="1"/>
    </location>
</feature>
<dbReference type="GO" id="GO:0030983">
    <property type="term" value="F:mismatched DNA binding"/>
    <property type="evidence" value="ECO:0007669"/>
    <property type="project" value="InterPro"/>
</dbReference>
<evidence type="ECO:0000313" key="2">
    <source>
        <dbReference type="Proteomes" id="UP000251960"/>
    </source>
</evidence>
<protein>
    <submittedName>
        <fullName evidence="1">DNA mismatch repair protein MSH4</fullName>
    </submittedName>
</protein>
<gene>
    <name evidence="1" type="primary">MSH4_0</name>
    <name evidence="1" type="ORF">Zm00014a_032678</name>
</gene>
<dbReference type="InterPro" id="IPR036678">
    <property type="entry name" value="MutS_con_dom_sf"/>
</dbReference>
<dbReference type="GO" id="GO:0005524">
    <property type="term" value="F:ATP binding"/>
    <property type="evidence" value="ECO:0007669"/>
    <property type="project" value="InterPro"/>
</dbReference>
<organism evidence="1 2">
    <name type="scientific">Zea mays</name>
    <name type="common">Maize</name>
    <dbReference type="NCBI Taxonomy" id="4577"/>
    <lineage>
        <taxon>Eukaryota</taxon>
        <taxon>Viridiplantae</taxon>
        <taxon>Streptophyta</taxon>
        <taxon>Embryophyta</taxon>
        <taxon>Tracheophyta</taxon>
        <taxon>Spermatophyta</taxon>
        <taxon>Magnoliopsida</taxon>
        <taxon>Liliopsida</taxon>
        <taxon>Poales</taxon>
        <taxon>Poaceae</taxon>
        <taxon>PACMAD clade</taxon>
        <taxon>Panicoideae</taxon>
        <taxon>Andropogonodae</taxon>
        <taxon>Andropogoneae</taxon>
        <taxon>Tripsacinae</taxon>
        <taxon>Zea</taxon>
    </lineage>
</organism>
<dbReference type="Gene3D" id="3.30.420.110">
    <property type="entry name" value="MutS, connector domain"/>
    <property type="match status" value="1"/>
</dbReference>
<dbReference type="EMBL" id="NCVQ01000003">
    <property type="protein sequence ID" value="PWZ38636.1"/>
    <property type="molecule type" value="Genomic_DNA"/>
</dbReference>
<accession>A0A3L6FV39</accession>
<dbReference type="Proteomes" id="UP000251960">
    <property type="component" value="Chromosome 2"/>
</dbReference>
<dbReference type="ExpressionAtlas" id="A0A3L6FV39">
    <property type="expression patterns" value="baseline and differential"/>
</dbReference>
<sequence length="162" mass="17696">VGVAAFDLRSASLHLSQYIETSCSYHNTKTLLHFYDPMVVIVPPNKTAADGMVGVSELIDKHYPANKKVTMARGCFDDTKGAVIVRSLSARDPSALGLDTYCKQYYLCLAAATATIKWLGLVSNCSNGYWSIKVIKWVNEESHLWCRVGANGLDSILSAPAH</sequence>
<name>A0A3L6FV39_MAIZE</name>
<dbReference type="AlphaFoldDB" id="A0A3L6FV39"/>
<evidence type="ECO:0000313" key="1">
    <source>
        <dbReference type="EMBL" id="PWZ38636.1"/>
    </source>
</evidence>
<reference evidence="1 2" key="1">
    <citation type="journal article" date="2018" name="Nat. Genet.">
        <title>Extensive intraspecific gene order and gene structural variations between Mo17 and other maize genomes.</title>
        <authorList>
            <person name="Sun S."/>
            <person name="Zhou Y."/>
            <person name="Chen J."/>
            <person name="Shi J."/>
            <person name="Zhao H."/>
            <person name="Zhao H."/>
            <person name="Song W."/>
            <person name="Zhang M."/>
            <person name="Cui Y."/>
            <person name="Dong X."/>
            <person name="Liu H."/>
            <person name="Ma X."/>
            <person name="Jiao Y."/>
            <person name="Wang B."/>
            <person name="Wei X."/>
            <person name="Stein J.C."/>
            <person name="Glaubitz J.C."/>
            <person name="Lu F."/>
            <person name="Yu G."/>
            <person name="Liang C."/>
            <person name="Fengler K."/>
            <person name="Li B."/>
            <person name="Rafalski A."/>
            <person name="Schnable P.S."/>
            <person name="Ware D.H."/>
            <person name="Buckler E.S."/>
            <person name="Lai J."/>
        </authorList>
    </citation>
    <scope>NUCLEOTIDE SEQUENCE [LARGE SCALE GENOMIC DNA]</scope>
    <source>
        <strain evidence="2">cv. Missouri 17</strain>
        <tissue evidence="1">Seedling</tissue>
    </source>
</reference>
<dbReference type="GO" id="GO:0006298">
    <property type="term" value="P:mismatch repair"/>
    <property type="evidence" value="ECO:0007669"/>
    <property type="project" value="InterPro"/>
</dbReference>